<gene>
    <name evidence="1" type="ORF">LCGC14_2477130</name>
</gene>
<organism evidence="1">
    <name type="scientific">marine sediment metagenome</name>
    <dbReference type="NCBI Taxonomy" id="412755"/>
    <lineage>
        <taxon>unclassified sequences</taxon>
        <taxon>metagenomes</taxon>
        <taxon>ecological metagenomes</taxon>
    </lineage>
</organism>
<sequence length="64" mass="7193">MRFPKIIPMSFNEVLPNKSLLGILKIYIIPNGNNTIGKKIKSCVIINEIIDIIIEIIEAIQITS</sequence>
<protein>
    <submittedName>
        <fullName evidence="1">Uncharacterized protein</fullName>
    </submittedName>
</protein>
<name>A0A0F9B8N3_9ZZZZ</name>
<dbReference type="EMBL" id="LAZR01038933">
    <property type="protein sequence ID" value="KKL18274.1"/>
    <property type="molecule type" value="Genomic_DNA"/>
</dbReference>
<comment type="caution">
    <text evidence="1">The sequence shown here is derived from an EMBL/GenBank/DDBJ whole genome shotgun (WGS) entry which is preliminary data.</text>
</comment>
<accession>A0A0F9B8N3</accession>
<reference evidence="1" key="1">
    <citation type="journal article" date="2015" name="Nature">
        <title>Complex archaea that bridge the gap between prokaryotes and eukaryotes.</title>
        <authorList>
            <person name="Spang A."/>
            <person name="Saw J.H."/>
            <person name="Jorgensen S.L."/>
            <person name="Zaremba-Niedzwiedzka K."/>
            <person name="Martijn J."/>
            <person name="Lind A.E."/>
            <person name="van Eijk R."/>
            <person name="Schleper C."/>
            <person name="Guy L."/>
            <person name="Ettema T.J."/>
        </authorList>
    </citation>
    <scope>NUCLEOTIDE SEQUENCE</scope>
</reference>
<proteinExistence type="predicted"/>
<dbReference type="AlphaFoldDB" id="A0A0F9B8N3"/>
<evidence type="ECO:0000313" key="1">
    <source>
        <dbReference type="EMBL" id="KKL18274.1"/>
    </source>
</evidence>